<dbReference type="Proteomes" id="UP001163823">
    <property type="component" value="Chromosome 7"/>
</dbReference>
<organism evidence="1 2">
    <name type="scientific">Quillaja saponaria</name>
    <name type="common">Soap bark tree</name>
    <dbReference type="NCBI Taxonomy" id="32244"/>
    <lineage>
        <taxon>Eukaryota</taxon>
        <taxon>Viridiplantae</taxon>
        <taxon>Streptophyta</taxon>
        <taxon>Embryophyta</taxon>
        <taxon>Tracheophyta</taxon>
        <taxon>Spermatophyta</taxon>
        <taxon>Magnoliopsida</taxon>
        <taxon>eudicotyledons</taxon>
        <taxon>Gunneridae</taxon>
        <taxon>Pentapetalae</taxon>
        <taxon>rosids</taxon>
        <taxon>fabids</taxon>
        <taxon>Fabales</taxon>
        <taxon>Quillajaceae</taxon>
        <taxon>Quillaja</taxon>
    </lineage>
</organism>
<reference evidence="1" key="1">
    <citation type="journal article" date="2023" name="Science">
        <title>Elucidation of the pathway for biosynthesis of saponin adjuvants from the soapbark tree.</title>
        <authorList>
            <person name="Reed J."/>
            <person name="Orme A."/>
            <person name="El-Demerdash A."/>
            <person name="Owen C."/>
            <person name="Martin L.B.B."/>
            <person name="Misra R.C."/>
            <person name="Kikuchi S."/>
            <person name="Rejzek M."/>
            <person name="Martin A.C."/>
            <person name="Harkess A."/>
            <person name="Leebens-Mack J."/>
            <person name="Louveau T."/>
            <person name="Stephenson M.J."/>
            <person name="Osbourn A."/>
        </authorList>
    </citation>
    <scope>NUCLEOTIDE SEQUENCE</scope>
    <source>
        <strain evidence="1">S10</strain>
    </source>
</reference>
<dbReference type="EMBL" id="JARAOO010000007">
    <property type="protein sequence ID" value="KAJ7961713.1"/>
    <property type="molecule type" value="Genomic_DNA"/>
</dbReference>
<evidence type="ECO:0000313" key="1">
    <source>
        <dbReference type="EMBL" id="KAJ7961713.1"/>
    </source>
</evidence>
<gene>
    <name evidence="1" type="ORF">O6P43_017026</name>
</gene>
<keyword evidence="2" id="KW-1185">Reference proteome</keyword>
<proteinExistence type="predicted"/>
<sequence>MWVINPREVSEEDDEDCFWPKILVPQRRRRPRITKTKCGKKSGAYEGMSFNPQPLWGVQETGIPGSRFGVLEIKVINTPVVEPWEARVPVVQLNLVRHKLLYEQVRSLKAKIKVLFVEKARNGASNQRKVVFCKGNITGVNKANLKLLEMFILQF</sequence>
<evidence type="ECO:0000313" key="2">
    <source>
        <dbReference type="Proteomes" id="UP001163823"/>
    </source>
</evidence>
<accession>A0AAD7LP97</accession>
<comment type="caution">
    <text evidence="1">The sequence shown here is derived from an EMBL/GenBank/DDBJ whole genome shotgun (WGS) entry which is preliminary data.</text>
</comment>
<name>A0AAD7LP97_QUISA</name>
<dbReference type="KEGG" id="qsa:O6P43_017026"/>
<protein>
    <submittedName>
        <fullName evidence="1">Uncharacterized protein</fullName>
    </submittedName>
</protein>
<dbReference type="AlphaFoldDB" id="A0AAD7LP97"/>